<dbReference type="SUPFAM" id="SSF47323">
    <property type="entry name" value="Anticodon-binding domain of a subclass of class I aminoacyl-tRNA synthetases"/>
    <property type="match status" value="1"/>
</dbReference>
<dbReference type="Gene3D" id="1.10.10.830">
    <property type="entry name" value="Ile-tRNA synthetase CP2 domain-like"/>
    <property type="match status" value="1"/>
</dbReference>
<organism evidence="13 14">
    <name type="scientific">Petrolisthes manimaculis</name>
    <dbReference type="NCBI Taxonomy" id="1843537"/>
    <lineage>
        <taxon>Eukaryota</taxon>
        <taxon>Metazoa</taxon>
        <taxon>Ecdysozoa</taxon>
        <taxon>Arthropoda</taxon>
        <taxon>Crustacea</taxon>
        <taxon>Multicrustacea</taxon>
        <taxon>Malacostraca</taxon>
        <taxon>Eumalacostraca</taxon>
        <taxon>Eucarida</taxon>
        <taxon>Decapoda</taxon>
        <taxon>Pleocyemata</taxon>
        <taxon>Anomura</taxon>
        <taxon>Galatheoidea</taxon>
        <taxon>Porcellanidae</taxon>
        <taxon>Petrolisthes</taxon>
    </lineage>
</organism>
<dbReference type="InterPro" id="IPR002301">
    <property type="entry name" value="Ile-tRNA-ligase"/>
</dbReference>
<evidence type="ECO:0000256" key="8">
    <source>
        <dbReference type="ARBA" id="ARBA00032665"/>
    </source>
</evidence>
<dbReference type="Gene3D" id="3.40.50.620">
    <property type="entry name" value="HUPs"/>
    <property type="match status" value="2"/>
</dbReference>
<dbReference type="GO" id="GO:0006428">
    <property type="term" value="P:isoleucyl-tRNA aminoacylation"/>
    <property type="evidence" value="ECO:0007669"/>
    <property type="project" value="InterPro"/>
</dbReference>
<dbReference type="NCBIfam" id="TIGR00392">
    <property type="entry name" value="ileS"/>
    <property type="match status" value="1"/>
</dbReference>
<gene>
    <name evidence="13" type="ORF">Pmani_032986</name>
</gene>
<keyword evidence="6 9" id="KW-0648">Protein biosynthesis</keyword>
<protein>
    <recommendedName>
        <fullName evidence="2">isoleucine--tRNA ligase</fullName>
        <ecNumber evidence="2">6.1.1.5</ecNumber>
    </recommendedName>
    <alternativeName>
        <fullName evidence="8">Isoleucyl-tRNA synthetase</fullName>
    </alternativeName>
</protein>
<evidence type="ECO:0000313" key="14">
    <source>
        <dbReference type="Proteomes" id="UP001292094"/>
    </source>
</evidence>
<keyword evidence="14" id="KW-1185">Reference proteome</keyword>
<dbReference type="PROSITE" id="PS00178">
    <property type="entry name" value="AA_TRNA_LIGASE_I"/>
    <property type="match status" value="1"/>
</dbReference>
<dbReference type="AlphaFoldDB" id="A0AAE1NRF3"/>
<keyword evidence="3 9" id="KW-0436">Ligase</keyword>
<keyword evidence="5 9" id="KW-0067">ATP-binding</keyword>
<evidence type="ECO:0000256" key="3">
    <source>
        <dbReference type="ARBA" id="ARBA00022598"/>
    </source>
</evidence>
<dbReference type="PANTHER" id="PTHR42765:SF1">
    <property type="entry name" value="ISOLEUCINE--TRNA LIGASE, MITOCHONDRIAL"/>
    <property type="match status" value="1"/>
</dbReference>
<evidence type="ECO:0000256" key="5">
    <source>
        <dbReference type="ARBA" id="ARBA00022840"/>
    </source>
</evidence>
<dbReference type="EC" id="6.1.1.5" evidence="2"/>
<dbReference type="EMBL" id="JAWZYT010004302">
    <property type="protein sequence ID" value="KAK4294383.1"/>
    <property type="molecule type" value="Genomic_DNA"/>
</dbReference>
<evidence type="ECO:0000256" key="10">
    <source>
        <dbReference type="SAM" id="MobiDB-lite"/>
    </source>
</evidence>
<evidence type="ECO:0000313" key="13">
    <source>
        <dbReference type="EMBL" id="KAK4294383.1"/>
    </source>
</evidence>
<dbReference type="Gene3D" id="1.10.730.20">
    <property type="match status" value="1"/>
</dbReference>
<evidence type="ECO:0000256" key="4">
    <source>
        <dbReference type="ARBA" id="ARBA00022741"/>
    </source>
</evidence>
<feature type="region of interest" description="Disordered" evidence="10">
    <location>
        <begin position="26"/>
        <end position="48"/>
    </location>
</feature>
<evidence type="ECO:0000259" key="11">
    <source>
        <dbReference type="Pfam" id="PF00133"/>
    </source>
</evidence>
<name>A0AAE1NRF3_9EUCA</name>
<keyword evidence="4 9" id="KW-0547">Nucleotide-binding</keyword>
<dbReference type="PANTHER" id="PTHR42765">
    <property type="entry name" value="SOLEUCYL-TRNA SYNTHETASE"/>
    <property type="match status" value="1"/>
</dbReference>
<dbReference type="InterPro" id="IPR013155">
    <property type="entry name" value="M/V/L/I-tRNA-synth_anticd-bd"/>
</dbReference>
<dbReference type="GO" id="GO:0005739">
    <property type="term" value="C:mitochondrion"/>
    <property type="evidence" value="ECO:0007669"/>
    <property type="project" value="TreeGrafter"/>
</dbReference>
<evidence type="ECO:0000256" key="6">
    <source>
        <dbReference type="ARBA" id="ARBA00022917"/>
    </source>
</evidence>
<dbReference type="GO" id="GO:0004822">
    <property type="term" value="F:isoleucine-tRNA ligase activity"/>
    <property type="evidence" value="ECO:0007669"/>
    <property type="project" value="UniProtKB-EC"/>
</dbReference>
<dbReference type="GO" id="GO:0005524">
    <property type="term" value="F:ATP binding"/>
    <property type="evidence" value="ECO:0007669"/>
    <property type="project" value="UniProtKB-KW"/>
</dbReference>
<dbReference type="InterPro" id="IPR009080">
    <property type="entry name" value="tRNAsynth_Ia_anticodon-bd"/>
</dbReference>
<dbReference type="FunFam" id="3.90.740.10:FF:000009">
    <property type="entry name" value="Isoleucyl-tRNA synthetase 2, mitochondrial"/>
    <property type="match status" value="1"/>
</dbReference>
<accession>A0AAE1NRF3</accession>
<evidence type="ECO:0000256" key="7">
    <source>
        <dbReference type="ARBA" id="ARBA00023146"/>
    </source>
</evidence>
<dbReference type="InterPro" id="IPR009008">
    <property type="entry name" value="Val/Leu/Ile-tRNA-synth_edit"/>
</dbReference>
<dbReference type="GO" id="GO:0002161">
    <property type="term" value="F:aminoacyl-tRNA deacylase activity"/>
    <property type="evidence" value="ECO:0007669"/>
    <property type="project" value="InterPro"/>
</dbReference>
<dbReference type="InterPro" id="IPR002300">
    <property type="entry name" value="aa-tRNA-synth_Ia"/>
</dbReference>
<dbReference type="SUPFAM" id="SSF50677">
    <property type="entry name" value="ValRS/IleRS/LeuRS editing domain"/>
    <property type="match status" value="1"/>
</dbReference>
<dbReference type="SUPFAM" id="SSF52374">
    <property type="entry name" value="Nucleotidylyl transferase"/>
    <property type="match status" value="1"/>
</dbReference>
<dbReference type="InterPro" id="IPR001412">
    <property type="entry name" value="aa-tRNA-synth_I_CS"/>
</dbReference>
<dbReference type="Proteomes" id="UP001292094">
    <property type="component" value="Unassembled WGS sequence"/>
</dbReference>
<evidence type="ECO:0000259" key="12">
    <source>
        <dbReference type="Pfam" id="PF08264"/>
    </source>
</evidence>
<feature type="domain" description="Aminoacyl-tRNA synthetase class Ia" evidence="11">
    <location>
        <begin position="93"/>
        <end position="705"/>
    </location>
</feature>
<dbReference type="InterPro" id="IPR050081">
    <property type="entry name" value="Ile-tRNA_ligase"/>
</dbReference>
<proteinExistence type="inferred from homology"/>
<dbReference type="Pfam" id="PF00133">
    <property type="entry name" value="tRNA-synt_1"/>
    <property type="match status" value="1"/>
</dbReference>
<feature type="domain" description="Methionyl/Valyl/Leucyl/Isoleucyl-tRNA synthetase anticodon-binding" evidence="12">
    <location>
        <begin position="760"/>
        <end position="851"/>
    </location>
</feature>
<evidence type="ECO:0000256" key="2">
    <source>
        <dbReference type="ARBA" id="ARBA00013165"/>
    </source>
</evidence>
<dbReference type="PRINTS" id="PR00984">
    <property type="entry name" value="TRNASYNTHILE"/>
</dbReference>
<comment type="caution">
    <text evidence="13">The sequence shown here is derived from an EMBL/GenBank/DDBJ whole genome shotgun (WGS) entry which is preliminary data.</text>
</comment>
<sequence>MLTIVDWRCFVSHGIRPLVWAATQRHVSTSGTRSGGRRASEAPTQSKYSESVILPRTTFPLRLDGHKRTRAELNVQEAAEFESLYTWQRGQPREREFVLHDGPPYANGVPHIGHAVNKILKDITVRHKLLQGYKIHYVPGWDCHGLPIELKAAGMGGRNQKDPLQIRAAARKVVDEAIKGQREAFQRWGVLVNWSNTYRTLDPSYVTRQLQLFAHLYHTDYIYQDFLPVYFSSNLGTSLAESELEYNPEHVSPAITAAFPATSIPPHLQERLASHRLHKLHLPVWTTTPWTLPSNQAVCYAPNQSYALALISVPSESNESGHKLVLVWAEQLLDQLRRIVGSQVEIVCLLQGKELAGVKYRHPLKECECELLPGDHVTVNSGTGLVHTAPAHGHEDYLVALTQHLPVECHVDGDGRFNAGAGKELEGKEVLKEGNQAVIDMLGKTEGGGGPSILLHQEDYTHSYPYDWRTGQPVIIRATRQWFLNTARVKEAALVALEEVKILPGVGQREAAMINQVKKRPYWCISRQRTWGTPIPVFYDVHSGQPITNRHIVEHVAGVLEAEGSDAWWRLSEDKLLPPDLVKQMKEEGRPLPHKGKDTLDIWFDSGSSWYCVLGDRRADLYLEGLDQFNGWFLSSLLTSVAATGDAPYRCLYVHGFALDEAGHKMSKSLGNVVDPWTITDGGTNTKKDPVYGADILRWWVASRASDNAASRIGARQLGEVQQAVQRVRAVVRYLLGCLSGDQYIPSLHSLPTTDLRPFDRYILHLLHGHVNQVWKDYDALCYNKVAQNSLNFINNTISALYFSCIKDRLYCEEKCGSKRMSAILVLHQLLHHLLLSLAPILPHMVEEAALHYNKVNNNNNNNKVPEWRVFHKVVEPPPPSWHHPELATMMEVGLEVREELHRNATASATATDRLHATITAGGNTLQALYVLQTNTEATESGLCELLQVAGVSLHPHPGDADGFTLAVSEAEGNKCLRCRRFSAPGGADLCHRCQKVLTAQSPQSNTSR</sequence>
<comment type="similarity">
    <text evidence="1 9">Belongs to the class-I aminoacyl-tRNA synthetase family.</text>
</comment>
<dbReference type="Gene3D" id="3.90.740.10">
    <property type="entry name" value="Valyl/Leucyl/Isoleucyl-tRNA synthetase, editing domain"/>
    <property type="match status" value="1"/>
</dbReference>
<evidence type="ECO:0000256" key="9">
    <source>
        <dbReference type="RuleBase" id="RU363035"/>
    </source>
</evidence>
<evidence type="ECO:0000256" key="1">
    <source>
        <dbReference type="ARBA" id="ARBA00005594"/>
    </source>
</evidence>
<dbReference type="InterPro" id="IPR014729">
    <property type="entry name" value="Rossmann-like_a/b/a_fold"/>
</dbReference>
<keyword evidence="7 9" id="KW-0030">Aminoacyl-tRNA synthetase</keyword>
<dbReference type="GO" id="GO:0032543">
    <property type="term" value="P:mitochondrial translation"/>
    <property type="evidence" value="ECO:0007669"/>
    <property type="project" value="TreeGrafter"/>
</dbReference>
<dbReference type="Pfam" id="PF08264">
    <property type="entry name" value="Anticodon_1"/>
    <property type="match status" value="1"/>
</dbReference>
<reference evidence="13" key="1">
    <citation type="submission" date="2023-11" db="EMBL/GenBank/DDBJ databases">
        <title>Genome assemblies of two species of porcelain crab, Petrolisthes cinctipes and Petrolisthes manimaculis (Anomura: Porcellanidae).</title>
        <authorList>
            <person name="Angst P."/>
        </authorList>
    </citation>
    <scope>NUCLEOTIDE SEQUENCE</scope>
    <source>
        <strain evidence="13">PB745_02</strain>
        <tissue evidence="13">Gill</tissue>
    </source>
</reference>